<dbReference type="RefSeq" id="WP_203855844.1">
    <property type="nucleotide sequence ID" value="NZ_BAAAZQ010000002.1"/>
</dbReference>
<comment type="caution">
    <text evidence="2">The sequence shown here is derived from an EMBL/GenBank/DDBJ whole genome shotgun (WGS) entry which is preliminary data.</text>
</comment>
<dbReference type="Gene3D" id="3.40.430.10">
    <property type="entry name" value="Dihydrofolate Reductase, subunit A"/>
    <property type="match status" value="1"/>
</dbReference>
<dbReference type="Pfam" id="PF01872">
    <property type="entry name" value="RibD_C"/>
    <property type="match status" value="1"/>
</dbReference>
<dbReference type="PANTHER" id="PTHR38011:SF2">
    <property type="entry name" value="BIFUNCTIONAL DEAMINASE-REDUCTASE DOMAIN PROTEIN"/>
    <property type="match status" value="1"/>
</dbReference>
<name>A0ABQ4EHG6_9ACTN</name>
<reference evidence="2 3" key="1">
    <citation type="submission" date="2021-01" db="EMBL/GenBank/DDBJ databases">
        <title>Whole genome shotgun sequence of Plantactinospora mayteni NBRC 109088.</title>
        <authorList>
            <person name="Komaki H."/>
            <person name="Tamura T."/>
        </authorList>
    </citation>
    <scope>NUCLEOTIDE SEQUENCE [LARGE SCALE GENOMIC DNA]</scope>
    <source>
        <strain evidence="2 3">NBRC 109088</strain>
    </source>
</reference>
<dbReference type="InterPro" id="IPR002734">
    <property type="entry name" value="RibDG_C"/>
</dbReference>
<evidence type="ECO:0000313" key="2">
    <source>
        <dbReference type="EMBL" id="GIG94168.1"/>
    </source>
</evidence>
<proteinExistence type="predicted"/>
<dbReference type="SUPFAM" id="SSF53597">
    <property type="entry name" value="Dihydrofolate reductase-like"/>
    <property type="match status" value="1"/>
</dbReference>
<evidence type="ECO:0000313" key="3">
    <source>
        <dbReference type="Proteomes" id="UP000621500"/>
    </source>
</evidence>
<keyword evidence="3" id="KW-1185">Reference proteome</keyword>
<dbReference type="InterPro" id="IPR024072">
    <property type="entry name" value="DHFR-like_dom_sf"/>
</dbReference>
<accession>A0ABQ4EHG6</accession>
<feature type="domain" description="Bacterial bifunctional deaminase-reductase C-terminal" evidence="1">
    <location>
        <begin position="4"/>
        <end position="173"/>
    </location>
</feature>
<protein>
    <submittedName>
        <fullName evidence="2">Deaminase</fullName>
    </submittedName>
</protein>
<organism evidence="2 3">
    <name type="scientific">Plantactinospora mayteni</name>
    <dbReference type="NCBI Taxonomy" id="566021"/>
    <lineage>
        <taxon>Bacteria</taxon>
        <taxon>Bacillati</taxon>
        <taxon>Actinomycetota</taxon>
        <taxon>Actinomycetes</taxon>
        <taxon>Micromonosporales</taxon>
        <taxon>Micromonosporaceae</taxon>
        <taxon>Plantactinospora</taxon>
    </lineage>
</organism>
<dbReference type="InterPro" id="IPR050765">
    <property type="entry name" value="Riboflavin_Biosynth_HTPR"/>
</dbReference>
<dbReference type="PANTHER" id="PTHR38011">
    <property type="entry name" value="DIHYDROFOLATE REDUCTASE FAMILY PROTEIN (AFU_ORTHOLOGUE AFUA_8G06820)"/>
    <property type="match status" value="1"/>
</dbReference>
<evidence type="ECO:0000259" key="1">
    <source>
        <dbReference type="Pfam" id="PF01872"/>
    </source>
</evidence>
<dbReference type="Proteomes" id="UP000621500">
    <property type="component" value="Unassembled WGS sequence"/>
</dbReference>
<gene>
    <name evidence="2" type="ORF">Pma05_07410</name>
</gene>
<sequence length="187" mass="20721">MRELTVDLFSTVDGWLRGRDSPAYFGYDGPDLQAWIDEQSARPQVMLMGSNTYRALAEYSGGDDQSSKRMAELPKLVFSKSLRAPLSWQNTSVVAEDVEVAVPALKDAPGDPLRVIGSLSLVRSLFRLGLVDRLRLLVFPQVLGESGEERMLAGLPDLDLRLATTEVLDRRLVLLDYTVERTPTPVG</sequence>
<dbReference type="EMBL" id="BONX01000004">
    <property type="protein sequence ID" value="GIG94168.1"/>
    <property type="molecule type" value="Genomic_DNA"/>
</dbReference>